<dbReference type="Proteomes" id="UP000737018">
    <property type="component" value="Unassembled WGS sequence"/>
</dbReference>
<dbReference type="OrthoDB" id="10554653at2759"/>
<dbReference type="AlphaFoldDB" id="A0A8J4VZI8"/>
<proteinExistence type="predicted"/>
<reference evidence="2" key="1">
    <citation type="submission" date="2020-03" db="EMBL/GenBank/DDBJ databases">
        <title>Castanea mollissima Vanexum genome sequencing.</title>
        <authorList>
            <person name="Staton M."/>
        </authorList>
    </citation>
    <scope>NUCLEOTIDE SEQUENCE</scope>
    <source>
        <tissue evidence="2">Leaf</tissue>
    </source>
</reference>
<dbReference type="EMBL" id="JRKL02001524">
    <property type="protein sequence ID" value="KAF3963536.1"/>
    <property type="molecule type" value="Genomic_DNA"/>
</dbReference>
<gene>
    <name evidence="2" type="ORF">CMV_012089</name>
</gene>
<accession>A0A8J4VZI8</accession>
<keyword evidence="1" id="KW-0812">Transmembrane</keyword>
<keyword evidence="1" id="KW-1133">Transmembrane helix</keyword>
<keyword evidence="1" id="KW-0472">Membrane</keyword>
<organism evidence="2 3">
    <name type="scientific">Castanea mollissima</name>
    <name type="common">Chinese chestnut</name>
    <dbReference type="NCBI Taxonomy" id="60419"/>
    <lineage>
        <taxon>Eukaryota</taxon>
        <taxon>Viridiplantae</taxon>
        <taxon>Streptophyta</taxon>
        <taxon>Embryophyta</taxon>
        <taxon>Tracheophyta</taxon>
        <taxon>Spermatophyta</taxon>
        <taxon>Magnoliopsida</taxon>
        <taxon>eudicotyledons</taxon>
        <taxon>Gunneridae</taxon>
        <taxon>Pentapetalae</taxon>
        <taxon>rosids</taxon>
        <taxon>fabids</taxon>
        <taxon>Fagales</taxon>
        <taxon>Fagaceae</taxon>
        <taxon>Castanea</taxon>
    </lineage>
</organism>
<evidence type="ECO:0000313" key="3">
    <source>
        <dbReference type="Proteomes" id="UP000737018"/>
    </source>
</evidence>
<evidence type="ECO:0000256" key="1">
    <source>
        <dbReference type="SAM" id="Phobius"/>
    </source>
</evidence>
<protein>
    <submittedName>
        <fullName evidence="2">Uncharacterized protein</fullName>
    </submittedName>
</protein>
<evidence type="ECO:0000313" key="2">
    <source>
        <dbReference type="EMBL" id="KAF3963536.1"/>
    </source>
</evidence>
<sequence length="143" mass="16161">MVIISLLDKGKAQIHKLPNSGASYVIASSLSLGRIRFGGQDEFVFENEEESKIGDISYEEWKTIIIGANCLLQWEKQFYPCYITEKVGVYIYGVLLLLLLAGWMLNTPQYRLPCVASLIQQKIGRQLLMQENNSVNFESVSPP</sequence>
<feature type="transmembrane region" description="Helical" evidence="1">
    <location>
        <begin position="87"/>
        <end position="105"/>
    </location>
</feature>
<comment type="caution">
    <text evidence="2">The sequence shown here is derived from an EMBL/GenBank/DDBJ whole genome shotgun (WGS) entry which is preliminary data.</text>
</comment>
<name>A0A8J4VZI8_9ROSI</name>
<keyword evidence="3" id="KW-1185">Reference proteome</keyword>